<gene>
    <name evidence="1" type="ORF">AFUS01_LOCUS28025</name>
</gene>
<dbReference type="EMBL" id="CAJVCH010394620">
    <property type="protein sequence ID" value="CAG7817456.1"/>
    <property type="molecule type" value="Genomic_DNA"/>
</dbReference>
<accession>A0A8J2KGE4</accession>
<dbReference type="Proteomes" id="UP000708208">
    <property type="component" value="Unassembled WGS sequence"/>
</dbReference>
<dbReference type="OrthoDB" id="2122982at2759"/>
<dbReference type="PANTHER" id="PTHR24202:SF4">
    <property type="entry name" value="E3 UBIQUITIN-PROTEIN LIGASE MIB2-RELATED"/>
    <property type="match status" value="1"/>
</dbReference>
<comment type="caution">
    <text evidence="1">The sequence shown here is derived from an EMBL/GenBank/DDBJ whole genome shotgun (WGS) entry which is preliminary data.</text>
</comment>
<name>A0A8J2KGE4_9HEXA</name>
<protein>
    <submittedName>
        <fullName evidence="1">Uncharacterized protein</fullName>
    </submittedName>
</protein>
<dbReference type="GO" id="GO:0016567">
    <property type="term" value="P:protein ubiquitination"/>
    <property type="evidence" value="ECO:0007669"/>
    <property type="project" value="TreeGrafter"/>
</dbReference>
<feature type="non-terminal residue" evidence="1">
    <location>
        <position position="1"/>
    </location>
</feature>
<evidence type="ECO:0000313" key="2">
    <source>
        <dbReference type="Proteomes" id="UP000708208"/>
    </source>
</evidence>
<evidence type="ECO:0000313" key="1">
    <source>
        <dbReference type="EMBL" id="CAG7817456.1"/>
    </source>
</evidence>
<dbReference type="GO" id="GO:0005737">
    <property type="term" value="C:cytoplasm"/>
    <property type="evidence" value="ECO:0007669"/>
    <property type="project" value="TreeGrafter"/>
</dbReference>
<dbReference type="AlphaFoldDB" id="A0A8J2KGE4"/>
<sequence>VGHEDAYDLRVFDNAPVGVRHPGVSCGGCNEDRKSQSLPLRSQSRNVTARGIFKGAIVVRGNDWIQGYEKGEGTVLNICSTKNMDRGAAEVQFDSSKPQQSGQQ</sequence>
<dbReference type="PANTHER" id="PTHR24202">
    <property type="entry name" value="E3 UBIQUITIN-PROTEIN LIGASE MIB2"/>
    <property type="match status" value="1"/>
</dbReference>
<organism evidence="1 2">
    <name type="scientific">Allacma fusca</name>
    <dbReference type="NCBI Taxonomy" id="39272"/>
    <lineage>
        <taxon>Eukaryota</taxon>
        <taxon>Metazoa</taxon>
        <taxon>Ecdysozoa</taxon>
        <taxon>Arthropoda</taxon>
        <taxon>Hexapoda</taxon>
        <taxon>Collembola</taxon>
        <taxon>Symphypleona</taxon>
        <taxon>Sminthuridae</taxon>
        <taxon>Allacma</taxon>
    </lineage>
</organism>
<keyword evidence="2" id="KW-1185">Reference proteome</keyword>
<proteinExistence type="predicted"/>
<reference evidence="1" key="1">
    <citation type="submission" date="2021-06" db="EMBL/GenBank/DDBJ databases">
        <authorList>
            <person name="Hodson N. C."/>
            <person name="Mongue J. A."/>
            <person name="Jaron S. K."/>
        </authorList>
    </citation>
    <scope>NUCLEOTIDE SEQUENCE</scope>
</reference>